<dbReference type="Proteomes" id="UP000595446">
    <property type="component" value="Chromosome"/>
</dbReference>
<evidence type="ECO:0000313" key="2">
    <source>
        <dbReference type="EMBL" id="BCO36079.1"/>
    </source>
</evidence>
<protein>
    <submittedName>
        <fullName evidence="2">Uncharacterized protein</fullName>
    </submittedName>
</protein>
<accession>A0A2I3EM74</accession>
<organism evidence="2 3">
    <name type="scientific">Mycobacterium heckeshornense</name>
    <dbReference type="NCBI Taxonomy" id="110505"/>
    <lineage>
        <taxon>Bacteria</taxon>
        <taxon>Bacillati</taxon>
        <taxon>Actinomycetota</taxon>
        <taxon>Actinomycetes</taxon>
        <taxon>Mycobacteriales</taxon>
        <taxon>Mycobacteriaceae</taxon>
        <taxon>Mycobacterium</taxon>
    </lineage>
</organism>
<dbReference type="OrthoDB" id="9802472at2"/>
<dbReference type="PANTHER" id="PTHR39465">
    <property type="entry name" value="DNA LIGASE D, 3'-PHOSPHOESTERASE DOMAIN"/>
    <property type="match status" value="1"/>
</dbReference>
<evidence type="ECO:0000256" key="1">
    <source>
        <dbReference type="SAM" id="MobiDB-lite"/>
    </source>
</evidence>
<name>A0A2I3EM74_9MYCO</name>
<feature type="region of interest" description="Disordered" evidence="1">
    <location>
        <begin position="163"/>
        <end position="189"/>
    </location>
</feature>
<dbReference type="RefSeq" id="WP_048892300.1">
    <property type="nucleotide sequence ID" value="NZ_AP024237.1"/>
</dbReference>
<dbReference type="InterPro" id="IPR014144">
    <property type="entry name" value="LigD_PE_domain"/>
</dbReference>
<feature type="compositionally biased region" description="Basic residues" evidence="1">
    <location>
        <begin position="21"/>
        <end position="33"/>
    </location>
</feature>
<dbReference type="AlphaFoldDB" id="A0A2I3EM74"/>
<gene>
    <name evidence="2" type="ORF">MHEC_25120</name>
</gene>
<dbReference type="PANTHER" id="PTHR39465:SF1">
    <property type="entry name" value="DNA LIGASE D 3'-PHOSPHOESTERASE DOMAIN-CONTAINING PROTEIN"/>
    <property type="match status" value="1"/>
</dbReference>
<dbReference type="NCBIfam" id="TIGR02777">
    <property type="entry name" value="LigD_PE_dom"/>
    <property type="match status" value="1"/>
</dbReference>
<sequence>MALNEYRRKRRSGHSPEPRGRQRSQRAGKRRREPHFVVQHHAARADHYDFRLEIDGVLASWAIPKGPSTDPKDKRMARRTEDHPLEYETFEGVIPGGEYGAGGVIVWDRGTYTNDGDRDMAEGIERGHLSFTLHGEKLQGGYALTRIRQGKDGAWLLVKRKDEHADARRNPVRSRPESVLSGRTLDELS</sequence>
<reference evidence="2 3" key="1">
    <citation type="submission" date="2020-12" db="EMBL/GenBank/DDBJ databases">
        <title>Complete genome sequence of Mycobacterium heckeshornense JCM 15655T, closely related to a pathogenic non-tuberculous mycobacterial species Mycobacterium xenopi.</title>
        <authorList>
            <person name="Yoshida M."/>
            <person name="Fukano H."/>
            <person name="Asakura T."/>
            <person name="Suzuki M."/>
            <person name="Hoshino Y."/>
        </authorList>
    </citation>
    <scope>NUCLEOTIDE SEQUENCE [LARGE SCALE GENOMIC DNA]</scope>
    <source>
        <strain evidence="2 3">JCM 15655</strain>
    </source>
</reference>
<evidence type="ECO:0000313" key="3">
    <source>
        <dbReference type="Proteomes" id="UP000595446"/>
    </source>
</evidence>
<proteinExistence type="predicted"/>
<dbReference type="STRING" id="110505.ACT16_15250"/>
<feature type="region of interest" description="Disordered" evidence="1">
    <location>
        <begin position="1"/>
        <end position="35"/>
    </location>
</feature>
<dbReference type="EMBL" id="AP024237">
    <property type="protein sequence ID" value="BCO36079.1"/>
    <property type="molecule type" value="Genomic_DNA"/>
</dbReference>
<dbReference type="Pfam" id="PF13298">
    <property type="entry name" value="LigD_N"/>
    <property type="match status" value="1"/>
</dbReference>
<keyword evidence="3" id="KW-1185">Reference proteome</keyword>